<gene>
    <name evidence="5" type="ORF">NC653_032771</name>
</gene>
<dbReference type="EMBL" id="JAQIZT010000014">
    <property type="protein sequence ID" value="KAJ6972298.1"/>
    <property type="molecule type" value="Genomic_DNA"/>
</dbReference>
<feature type="domain" description="Transcription factor MYC/MYB N-terminal" evidence="4">
    <location>
        <begin position="18"/>
        <end position="135"/>
    </location>
</feature>
<keyword evidence="1" id="KW-0805">Transcription regulation</keyword>
<reference evidence="5" key="1">
    <citation type="journal article" date="2023" name="Mol. Ecol. Resour.">
        <title>Chromosome-level genome assembly of a triploid poplar Populus alba 'Berolinensis'.</title>
        <authorList>
            <person name="Chen S."/>
            <person name="Yu Y."/>
            <person name="Wang X."/>
            <person name="Wang S."/>
            <person name="Zhang T."/>
            <person name="Zhou Y."/>
            <person name="He R."/>
            <person name="Meng N."/>
            <person name="Wang Y."/>
            <person name="Liu W."/>
            <person name="Liu Z."/>
            <person name="Liu J."/>
            <person name="Guo Q."/>
            <person name="Huang H."/>
            <person name="Sederoff R.R."/>
            <person name="Wang G."/>
            <person name="Qu G."/>
            <person name="Chen S."/>
        </authorList>
    </citation>
    <scope>NUCLEOTIDE SEQUENCE</scope>
    <source>
        <strain evidence="5">SC-2020</strain>
    </source>
</reference>
<accession>A0AAD6LS58</accession>
<keyword evidence="2" id="KW-0010">Activator</keyword>
<dbReference type="PANTHER" id="PTHR46266">
    <property type="entry name" value="TRANSCRIPTION FACTOR TT8"/>
    <property type="match status" value="1"/>
</dbReference>
<dbReference type="InterPro" id="IPR025610">
    <property type="entry name" value="MYC/MYB_N"/>
</dbReference>
<evidence type="ECO:0000313" key="5">
    <source>
        <dbReference type="EMBL" id="KAJ6972298.1"/>
    </source>
</evidence>
<evidence type="ECO:0000259" key="4">
    <source>
        <dbReference type="Pfam" id="PF14215"/>
    </source>
</evidence>
<organism evidence="5 6">
    <name type="scientific">Populus alba x Populus x berolinensis</name>
    <dbReference type="NCBI Taxonomy" id="444605"/>
    <lineage>
        <taxon>Eukaryota</taxon>
        <taxon>Viridiplantae</taxon>
        <taxon>Streptophyta</taxon>
        <taxon>Embryophyta</taxon>
        <taxon>Tracheophyta</taxon>
        <taxon>Spermatophyta</taxon>
        <taxon>Magnoliopsida</taxon>
        <taxon>eudicotyledons</taxon>
        <taxon>Gunneridae</taxon>
        <taxon>Pentapetalae</taxon>
        <taxon>rosids</taxon>
        <taxon>fabids</taxon>
        <taxon>Malpighiales</taxon>
        <taxon>Salicaceae</taxon>
        <taxon>Saliceae</taxon>
        <taxon>Populus</taxon>
    </lineage>
</organism>
<evidence type="ECO:0000256" key="1">
    <source>
        <dbReference type="ARBA" id="ARBA00023015"/>
    </source>
</evidence>
<sequence length="154" mass="17202">MAFPFLSLRGMRNAYREVEQLRELLSSLSLEVRTGLQAKRSSPALFSRGTWSDEEWYYLVCMSFVFNPGEGLPGRALANKQPIWLCNAQYADSKVFSRSLLAKTVVCFPYLEGVIELGVTELVAEDPGLIQHIKASLLDFSKPVCSEKSFSAAI</sequence>
<dbReference type="AlphaFoldDB" id="A0AAD6LS58"/>
<dbReference type="Pfam" id="PF14215">
    <property type="entry name" value="bHLH-MYC_N"/>
    <property type="match status" value="1"/>
</dbReference>
<dbReference type="Proteomes" id="UP001164929">
    <property type="component" value="Chromosome 14"/>
</dbReference>
<protein>
    <recommendedName>
        <fullName evidence="4">Transcription factor MYC/MYB N-terminal domain-containing protein</fullName>
    </recommendedName>
</protein>
<keyword evidence="3" id="KW-0804">Transcription</keyword>
<proteinExistence type="predicted"/>
<keyword evidence="6" id="KW-1185">Reference proteome</keyword>
<evidence type="ECO:0000256" key="2">
    <source>
        <dbReference type="ARBA" id="ARBA00023159"/>
    </source>
</evidence>
<comment type="caution">
    <text evidence="5">The sequence shown here is derived from an EMBL/GenBank/DDBJ whole genome shotgun (WGS) entry which is preliminary data.</text>
</comment>
<evidence type="ECO:0000313" key="6">
    <source>
        <dbReference type="Proteomes" id="UP001164929"/>
    </source>
</evidence>
<dbReference type="PANTHER" id="PTHR46266:SF1">
    <property type="entry name" value="TRANSCRIPTION FACTOR MYC1"/>
    <property type="match status" value="1"/>
</dbReference>
<evidence type="ECO:0000256" key="3">
    <source>
        <dbReference type="ARBA" id="ARBA00023163"/>
    </source>
</evidence>
<name>A0AAD6LS58_9ROSI</name>